<evidence type="ECO:0000313" key="4">
    <source>
        <dbReference type="Proteomes" id="UP000628984"/>
    </source>
</evidence>
<evidence type="ECO:0000256" key="2">
    <source>
        <dbReference type="SAM" id="SignalP"/>
    </source>
</evidence>
<dbReference type="EMBL" id="BMYQ01000001">
    <property type="protein sequence ID" value="GGW23028.1"/>
    <property type="molecule type" value="Genomic_DNA"/>
</dbReference>
<dbReference type="Proteomes" id="UP000628984">
    <property type="component" value="Unassembled WGS sequence"/>
</dbReference>
<reference evidence="3" key="2">
    <citation type="submission" date="2020-09" db="EMBL/GenBank/DDBJ databases">
        <authorList>
            <person name="Sun Q."/>
            <person name="Kim S."/>
        </authorList>
    </citation>
    <scope>NUCLEOTIDE SEQUENCE</scope>
    <source>
        <strain evidence="3">KCTC 23714</strain>
    </source>
</reference>
<dbReference type="Pfam" id="PF03922">
    <property type="entry name" value="OmpW"/>
    <property type="match status" value="1"/>
</dbReference>
<accession>A0A918IMT2</accession>
<dbReference type="InterPro" id="IPR005618">
    <property type="entry name" value="OMPW"/>
</dbReference>
<dbReference type="SUPFAM" id="SSF56925">
    <property type="entry name" value="OMPA-like"/>
    <property type="match status" value="1"/>
</dbReference>
<comment type="caution">
    <text evidence="3">The sequence shown here is derived from an EMBL/GenBank/DDBJ whole genome shotgun (WGS) entry which is preliminary data.</text>
</comment>
<gene>
    <name evidence="3" type="primary">ompW</name>
    <name evidence="3" type="ORF">GCM10011452_07340</name>
</gene>
<sequence length="197" mass="20408">MKTIALALLASAALALPAAAQSAGDMTLGLGLGSVGPKSDNVTVAGGAATIDGNARPTITFEYFLRDNVGIEVLGALPFKHVVNVNGARAGVTKHLPPTVSINYHIPTGGPITPLLGLGVNYTHFFEDRSPLGDLDISDSWGLAAHLGVDYAISEKGAIRADLRYIDIDSDVKLNGATVGKVEVDPVVAGLSYIMKF</sequence>
<dbReference type="PANTHER" id="PTHR36920:SF1">
    <property type="entry name" value="OUTER MEMBRANE PROTEIN W"/>
    <property type="match status" value="1"/>
</dbReference>
<proteinExistence type="inferred from homology"/>
<reference evidence="3" key="1">
    <citation type="journal article" date="2014" name="Int. J. Syst. Evol. Microbiol.">
        <title>Complete genome sequence of Corynebacterium casei LMG S-19264T (=DSM 44701T), isolated from a smear-ripened cheese.</title>
        <authorList>
            <consortium name="US DOE Joint Genome Institute (JGI-PGF)"/>
            <person name="Walter F."/>
            <person name="Albersmeier A."/>
            <person name="Kalinowski J."/>
            <person name="Ruckert C."/>
        </authorList>
    </citation>
    <scope>NUCLEOTIDE SEQUENCE</scope>
    <source>
        <strain evidence="3">KCTC 23714</strain>
    </source>
</reference>
<dbReference type="InterPro" id="IPR011250">
    <property type="entry name" value="OMP/PagP_B-barrel"/>
</dbReference>
<feature type="chain" id="PRO_5037954389" evidence="2">
    <location>
        <begin position="21"/>
        <end position="197"/>
    </location>
</feature>
<dbReference type="GO" id="GO:0019867">
    <property type="term" value="C:outer membrane"/>
    <property type="evidence" value="ECO:0007669"/>
    <property type="project" value="InterPro"/>
</dbReference>
<dbReference type="PANTHER" id="PTHR36920">
    <property type="match status" value="1"/>
</dbReference>
<dbReference type="RefSeq" id="WP_189632435.1">
    <property type="nucleotide sequence ID" value="NZ_BMYQ01000001.1"/>
</dbReference>
<protein>
    <submittedName>
        <fullName evidence="3">Outer membrane protein</fullName>
    </submittedName>
</protein>
<evidence type="ECO:0000256" key="1">
    <source>
        <dbReference type="ARBA" id="ARBA00009330"/>
    </source>
</evidence>
<dbReference type="GO" id="GO:0055085">
    <property type="term" value="P:transmembrane transport"/>
    <property type="evidence" value="ECO:0007669"/>
    <property type="project" value="TreeGrafter"/>
</dbReference>
<organism evidence="3 4">
    <name type="scientific">Gemmobacter lanyuensis</name>
    <dbReference type="NCBI Taxonomy" id="1054497"/>
    <lineage>
        <taxon>Bacteria</taxon>
        <taxon>Pseudomonadati</taxon>
        <taxon>Pseudomonadota</taxon>
        <taxon>Alphaproteobacteria</taxon>
        <taxon>Rhodobacterales</taxon>
        <taxon>Paracoccaceae</taxon>
        <taxon>Gemmobacter</taxon>
    </lineage>
</organism>
<dbReference type="Gene3D" id="2.40.160.20">
    <property type="match status" value="1"/>
</dbReference>
<comment type="similarity">
    <text evidence="1">Belongs to the OmpW/AlkL family.</text>
</comment>
<name>A0A918IMT2_9RHOB</name>
<dbReference type="AlphaFoldDB" id="A0A918IMT2"/>
<feature type="signal peptide" evidence="2">
    <location>
        <begin position="1"/>
        <end position="20"/>
    </location>
</feature>
<keyword evidence="2" id="KW-0732">Signal</keyword>
<keyword evidence="4" id="KW-1185">Reference proteome</keyword>
<evidence type="ECO:0000313" key="3">
    <source>
        <dbReference type="EMBL" id="GGW23028.1"/>
    </source>
</evidence>